<feature type="region of interest" description="Disordered" evidence="5">
    <location>
        <begin position="506"/>
        <end position="541"/>
    </location>
</feature>
<dbReference type="SMART" id="SM00220">
    <property type="entry name" value="S_TKc"/>
    <property type="match status" value="1"/>
</dbReference>
<sequence>MSVSVNDFWNRIANSGLADAAQCRVWAVAYAQSNGGPPISAKDLAKWMISSGQLTLFQAKNLLSGSSQRLVFERYSLTQPVDSPPLSRWFRAFDRELGQAASECLLYFLDAKQAGKTVGNRFTQARRIQSDHVQAYDLIATPTGERVLWSHLPAGKTLAQLLTQGRLPSERVTRIGKQLAAGLSTLHAADLTHGILHPQYVWISDHDDAILLRDPIVRPVSPLDAANVGCLDPIDTKGAGGLHPSALAAPEFSIPGKSPDKSTDLYALGCLLYLARFGQPPFSAAQPDAVIQLHASSIPEGLQRVQQGDRSDPLLRVIAHLMAKNRDARIASADVLFSIFEVVESDPQPAVATPAAPVLPPQQPVQPQQPAAAPETPQPAAAAPPTPQPASPPAAAAVPPPQTPPPQRSAPAAVPTPSQPAAADASVPPAVASPAAAAEPVVPVKPAAAAKPAQPAAAQPVAAQPVPTQPTAQPQPTATVASVPAAAQPQAGSAAPQAVAQAAPAAVGTTVAAPGRDETDGDKPKSKRPGGRVRKKKKKKKKAAAMVIGGVGFSMLTLLIAVLLMNNRGPRRDPEPDPVVLPSVAGSGASVASQTPRREPTQTPDAPTTSPGGTFEVSDDRYALWLPPDESQPPPLAMLPPGPQMIVVVRPADILGYNSGRKVLAALDTELADGVARLEKRIGVPLGEVERLTMAVEATSGSGIQAALSVELVDAKSLGSLRKAWGDPEAAELPENQTLFAGDSPTADAYYVAQQPPIDSMSIQHFAVGSIEQMKLVAEMGGGAIPLPRQFEQTWNHVRGDSQFTVVATPNFLFADGKSMLTDYAPSAIEGLKQMLIPDTSVAMLTMQFEPKWYGEIRLAPGGGTSAAVLTQRLKTQFADLALQAEAFLNRSTPHPSWRALALRLPRMLDAVDAQSRTGISDNQAVANFYLPSHAAPNVLLGSWLAMNTPAGTVSMAAAPASAKPWTVAEMLEKPIKVNFEQEPLHFAGSTVVDEVNNIRPKGSPELKVVIIGNDLQKMGITQNQQIRDFKADGVKLRDVLTQLVQRANIVKDLTDPADPKQALVWVIGPDPDAPANQVVLVTTRDGAKAAGYTLQPEFVIKE</sequence>
<keyword evidence="4" id="KW-0067">ATP-binding</keyword>
<organism evidence="8 9">
    <name type="scientific">Rosistilla carotiformis</name>
    <dbReference type="NCBI Taxonomy" id="2528017"/>
    <lineage>
        <taxon>Bacteria</taxon>
        <taxon>Pseudomonadati</taxon>
        <taxon>Planctomycetota</taxon>
        <taxon>Planctomycetia</taxon>
        <taxon>Pirellulales</taxon>
        <taxon>Pirellulaceae</taxon>
        <taxon>Rosistilla</taxon>
    </lineage>
</organism>
<feature type="compositionally biased region" description="Low complexity" evidence="5">
    <location>
        <begin position="583"/>
        <end position="593"/>
    </location>
</feature>
<dbReference type="AlphaFoldDB" id="A0A518JVW0"/>
<feature type="compositionally biased region" description="Basic residues" evidence="5">
    <location>
        <begin position="525"/>
        <end position="541"/>
    </location>
</feature>
<feature type="compositionally biased region" description="Low complexity" evidence="5">
    <location>
        <begin position="365"/>
        <end position="381"/>
    </location>
</feature>
<dbReference type="RefSeq" id="WP_145097571.1">
    <property type="nucleotide sequence ID" value="NZ_CP036348.1"/>
</dbReference>
<reference evidence="8 9" key="1">
    <citation type="submission" date="2019-02" db="EMBL/GenBank/DDBJ databases">
        <title>Deep-cultivation of Planctomycetes and their phenomic and genomic characterization uncovers novel biology.</title>
        <authorList>
            <person name="Wiegand S."/>
            <person name="Jogler M."/>
            <person name="Boedeker C."/>
            <person name="Pinto D."/>
            <person name="Vollmers J."/>
            <person name="Rivas-Marin E."/>
            <person name="Kohn T."/>
            <person name="Peeters S.H."/>
            <person name="Heuer A."/>
            <person name="Rast P."/>
            <person name="Oberbeckmann S."/>
            <person name="Bunk B."/>
            <person name="Jeske O."/>
            <person name="Meyerdierks A."/>
            <person name="Storesund J.E."/>
            <person name="Kallscheuer N."/>
            <person name="Luecker S."/>
            <person name="Lage O.M."/>
            <person name="Pohl T."/>
            <person name="Merkel B.J."/>
            <person name="Hornburger P."/>
            <person name="Mueller R.-W."/>
            <person name="Bruemmer F."/>
            <person name="Labrenz M."/>
            <person name="Spormann A.M."/>
            <person name="Op den Camp H."/>
            <person name="Overmann J."/>
            <person name="Amann R."/>
            <person name="Jetten M.S.M."/>
            <person name="Mascher T."/>
            <person name="Medema M.H."/>
            <person name="Devos D.P."/>
            <person name="Kaster A.-K."/>
            <person name="Ovreas L."/>
            <person name="Rohde M."/>
            <person name="Galperin M.Y."/>
            <person name="Jogler C."/>
        </authorList>
    </citation>
    <scope>NUCLEOTIDE SEQUENCE [LARGE SCALE GENOMIC DNA]</scope>
    <source>
        <strain evidence="8 9">Poly24</strain>
    </source>
</reference>
<evidence type="ECO:0000256" key="4">
    <source>
        <dbReference type="ARBA" id="ARBA00022840"/>
    </source>
</evidence>
<evidence type="ECO:0000256" key="2">
    <source>
        <dbReference type="ARBA" id="ARBA00022741"/>
    </source>
</evidence>
<dbReference type="Proteomes" id="UP000315082">
    <property type="component" value="Chromosome"/>
</dbReference>
<feature type="compositionally biased region" description="Basic and acidic residues" evidence="5">
    <location>
        <begin position="515"/>
        <end position="524"/>
    </location>
</feature>
<accession>A0A518JVW0</accession>
<keyword evidence="6" id="KW-0812">Transmembrane</keyword>
<dbReference type="Gene3D" id="1.10.510.10">
    <property type="entry name" value="Transferase(Phosphotransferase) domain 1"/>
    <property type="match status" value="1"/>
</dbReference>
<feature type="domain" description="Protein kinase" evidence="7">
    <location>
        <begin position="1"/>
        <end position="341"/>
    </location>
</feature>
<dbReference type="EMBL" id="CP036348">
    <property type="protein sequence ID" value="QDV69679.1"/>
    <property type="molecule type" value="Genomic_DNA"/>
</dbReference>
<dbReference type="GO" id="GO:0005524">
    <property type="term" value="F:ATP binding"/>
    <property type="evidence" value="ECO:0007669"/>
    <property type="project" value="UniProtKB-KW"/>
</dbReference>
<feature type="region of interest" description="Disordered" evidence="5">
    <location>
        <begin position="455"/>
        <end position="485"/>
    </location>
</feature>
<keyword evidence="2" id="KW-0547">Nucleotide-binding</keyword>
<evidence type="ECO:0000256" key="1">
    <source>
        <dbReference type="ARBA" id="ARBA00022679"/>
    </source>
</evidence>
<dbReference type="KEGG" id="rcf:Poly24_33960"/>
<evidence type="ECO:0000256" key="6">
    <source>
        <dbReference type="SAM" id="Phobius"/>
    </source>
</evidence>
<gene>
    <name evidence="8" type="ORF">Poly24_33960</name>
</gene>
<keyword evidence="1" id="KW-0808">Transferase</keyword>
<dbReference type="PROSITE" id="PS50011">
    <property type="entry name" value="PROTEIN_KINASE_DOM"/>
    <property type="match status" value="1"/>
</dbReference>
<evidence type="ECO:0000313" key="8">
    <source>
        <dbReference type="EMBL" id="QDV69679.1"/>
    </source>
</evidence>
<evidence type="ECO:0000259" key="7">
    <source>
        <dbReference type="PROSITE" id="PS50011"/>
    </source>
</evidence>
<evidence type="ECO:0000313" key="9">
    <source>
        <dbReference type="Proteomes" id="UP000315082"/>
    </source>
</evidence>
<dbReference type="OrthoDB" id="229095at2"/>
<protein>
    <submittedName>
        <fullName evidence="8">Protein kinase domain protein</fullName>
    </submittedName>
</protein>
<keyword evidence="3 8" id="KW-0418">Kinase</keyword>
<keyword evidence="6" id="KW-1133">Transmembrane helix</keyword>
<keyword evidence="6" id="KW-0472">Membrane</keyword>
<feature type="compositionally biased region" description="Low complexity" evidence="5">
    <location>
        <begin position="409"/>
        <end position="428"/>
    </location>
</feature>
<dbReference type="SUPFAM" id="SSF56112">
    <property type="entry name" value="Protein kinase-like (PK-like)"/>
    <property type="match status" value="1"/>
</dbReference>
<dbReference type="InterPro" id="IPR011009">
    <property type="entry name" value="Kinase-like_dom_sf"/>
</dbReference>
<name>A0A518JVW0_9BACT</name>
<dbReference type="GO" id="GO:0004674">
    <property type="term" value="F:protein serine/threonine kinase activity"/>
    <property type="evidence" value="ECO:0007669"/>
    <property type="project" value="TreeGrafter"/>
</dbReference>
<keyword evidence="9" id="KW-1185">Reference proteome</keyword>
<evidence type="ECO:0000256" key="5">
    <source>
        <dbReference type="SAM" id="MobiDB-lite"/>
    </source>
</evidence>
<dbReference type="InterPro" id="IPR000719">
    <property type="entry name" value="Prot_kinase_dom"/>
</dbReference>
<proteinExistence type="predicted"/>
<feature type="region of interest" description="Disordered" evidence="5">
    <location>
        <begin position="573"/>
        <end position="614"/>
    </location>
</feature>
<feature type="transmembrane region" description="Helical" evidence="6">
    <location>
        <begin position="543"/>
        <end position="565"/>
    </location>
</feature>
<feature type="compositionally biased region" description="Pro residues" evidence="5">
    <location>
        <begin position="382"/>
        <end position="408"/>
    </location>
</feature>
<evidence type="ECO:0000256" key="3">
    <source>
        <dbReference type="ARBA" id="ARBA00022777"/>
    </source>
</evidence>
<dbReference type="PANTHER" id="PTHR43289:SF6">
    <property type="entry name" value="SERINE_THREONINE-PROTEIN KINASE NEKL-3"/>
    <property type="match status" value="1"/>
</dbReference>
<feature type="region of interest" description="Disordered" evidence="5">
    <location>
        <begin position="351"/>
        <end position="428"/>
    </location>
</feature>
<feature type="compositionally biased region" description="Polar residues" evidence="5">
    <location>
        <begin position="601"/>
        <end position="612"/>
    </location>
</feature>
<dbReference type="PANTHER" id="PTHR43289">
    <property type="entry name" value="MITOGEN-ACTIVATED PROTEIN KINASE KINASE KINASE 20-RELATED"/>
    <property type="match status" value="1"/>
</dbReference>